<reference evidence="10 11" key="1">
    <citation type="submission" date="2015-12" db="EMBL/GenBank/DDBJ databases">
        <title>Draft genome sequence of Moniliophthora roreri, the causal agent of frosty pod rot of cacao.</title>
        <authorList>
            <person name="Aime M.C."/>
            <person name="Diaz-Valderrama J.R."/>
            <person name="Kijpornyongpan T."/>
            <person name="Phillips-Mora W."/>
        </authorList>
    </citation>
    <scope>NUCLEOTIDE SEQUENCE [LARGE SCALE GENOMIC DNA]</scope>
    <source>
        <strain evidence="10 11">MCA 2952</strain>
    </source>
</reference>
<feature type="compositionally biased region" description="Acidic residues" evidence="8">
    <location>
        <begin position="805"/>
        <end position="822"/>
    </location>
</feature>
<dbReference type="GO" id="GO:0007059">
    <property type="term" value="P:chromosome segregation"/>
    <property type="evidence" value="ECO:0007669"/>
    <property type="project" value="UniProtKB-KW"/>
</dbReference>
<feature type="compositionally biased region" description="Basic and acidic residues" evidence="8">
    <location>
        <begin position="425"/>
        <end position="438"/>
    </location>
</feature>
<feature type="region of interest" description="Disordered" evidence="8">
    <location>
        <begin position="391"/>
        <end position="460"/>
    </location>
</feature>
<evidence type="ECO:0000256" key="6">
    <source>
        <dbReference type="ARBA" id="ARBA00023212"/>
    </source>
</evidence>
<organism evidence="10 11">
    <name type="scientific">Moniliophthora roreri</name>
    <name type="common">Frosty pod rot fungus</name>
    <name type="synonym">Monilia roreri</name>
    <dbReference type="NCBI Taxonomy" id="221103"/>
    <lineage>
        <taxon>Eukaryota</taxon>
        <taxon>Fungi</taxon>
        <taxon>Dikarya</taxon>
        <taxon>Basidiomycota</taxon>
        <taxon>Agaricomycotina</taxon>
        <taxon>Agaricomycetes</taxon>
        <taxon>Agaricomycetidae</taxon>
        <taxon>Agaricales</taxon>
        <taxon>Marasmiineae</taxon>
        <taxon>Marasmiaceae</taxon>
        <taxon>Moniliophthora</taxon>
    </lineage>
</organism>
<dbReference type="AlphaFoldDB" id="A0A0W0G427"/>
<evidence type="ECO:0000259" key="9">
    <source>
        <dbReference type="Pfam" id="PF03941"/>
    </source>
</evidence>
<feature type="compositionally biased region" description="Basic and acidic residues" evidence="8">
    <location>
        <begin position="445"/>
        <end position="460"/>
    </location>
</feature>
<feature type="compositionally biased region" description="Basic and acidic residues" evidence="8">
    <location>
        <begin position="1163"/>
        <end position="1172"/>
    </location>
</feature>
<dbReference type="PANTHER" id="PTHR13142:SF1">
    <property type="entry name" value="INNER CENTROMERE PROTEIN"/>
    <property type="match status" value="1"/>
</dbReference>
<feature type="region of interest" description="Disordered" evidence="8">
    <location>
        <begin position="1152"/>
        <end position="1178"/>
    </location>
</feature>
<dbReference type="Gene3D" id="6.10.250.2990">
    <property type="match status" value="1"/>
</dbReference>
<feature type="compositionally biased region" description="Polar residues" evidence="8">
    <location>
        <begin position="681"/>
        <end position="696"/>
    </location>
</feature>
<keyword evidence="4" id="KW-0963">Cytoplasm</keyword>
<feature type="compositionally biased region" description="Polar residues" evidence="8">
    <location>
        <begin position="1005"/>
        <end position="1030"/>
    </location>
</feature>
<feature type="compositionally biased region" description="Low complexity" evidence="8">
    <location>
        <begin position="1058"/>
        <end position="1069"/>
    </location>
</feature>
<comment type="caution">
    <text evidence="10">The sequence shown here is derived from an EMBL/GenBank/DDBJ whole genome shotgun (WGS) entry which is preliminary data.</text>
</comment>
<dbReference type="GO" id="GO:0005819">
    <property type="term" value="C:spindle"/>
    <property type="evidence" value="ECO:0007669"/>
    <property type="project" value="UniProtKB-SubCell"/>
</dbReference>
<feature type="region of interest" description="Disordered" evidence="8">
    <location>
        <begin position="757"/>
        <end position="869"/>
    </location>
</feature>
<protein>
    <recommendedName>
        <fullName evidence="9">Inner centromere protein ARK-binding domain-containing protein</fullName>
    </recommendedName>
</protein>
<feature type="region of interest" description="Disordered" evidence="8">
    <location>
        <begin position="184"/>
        <end position="239"/>
    </location>
</feature>
<feature type="compositionally biased region" description="Polar residues" evidence="8">
    <location>
        <begin position="1046"/>
        <end position="1057"/>
    </location>
</feature>
<feature type="region of interest" description="Disordered" evidence="8">
    <location>
        <begin position="652"/>
        <end position="701"/>
    </location>
</feature>
<evidence type="ECO:0000256" key="7">
    <source>
        <dbReference type="ARBA" id="ARBA00023242"/>
    </source>
</evidence>
<dbReference type="Proteomes" id="UP000054988">
    <property type="component" value="Unassembled WGS sequence"/>
</dbReference>
<feature type="compositionally biased region" description="Basic and acidic residues" evidence="8">
    <location>
        <begin position="788"/>
        <end position="798"/>
    </location>
</feature>
<accession>A0A0W0G427</accession>
<evidence type="ECO:0000256" key="2">
    <source>
        <dbReference type="ARBA" id="ARBA00004186"/>
    </source>
</evidence>
<feature type="compositionally biased region" description="Basic and acidic residues" evidence="8">
    <location>
        <begin position="920"/>
        <end position="982"/>
    </location>
</feature>
<feature type="compositionally biased region" description="Low complexity" evidence="8">
    <location>
        <begin position="990"/>
        <end position="1004"/>
    </location>
</feature>
<feature type="region of interest" description="Disordered" evidence="8">
    <location>
        <begin position="920"/>
        <end position="1118"/>
    </location>
</feature>
<feature type="compositionally biased region" description="Polar residues" evidence="8">
    <location>
        <begin position="300"/>
        <end position="310"/>
    </location>
</feature>
<name>A0A0W0G427_MONRR</name>
<feature type="compositionally biased region" description="Polar residues" evidence="8">
    <location>
        <begin position="757"/>
        <end position="770"/>
    </location>
</feature>
<comment type="similarity">
    <text evidence="3">Belongs to the INCENP family.</text>
</comment>
<evidence type="ECO:0000256" key="8">
    <source>
        <dbReference type="SAM" id="MobiDB-lite"/>
    </source>
</evidence>
<feature type="region of interest" description="Disordered" evidence="8">
    <location>
        <begin position="275"/>
        <end position="310"/>
    </location>
</feature>
<evidence type="ECO:0000256" key="1">
    <source>
        <dbReference type="ARBA" id="ARBA00004123"/>
    </source>
</evidence>
<dbReference type="Pfam" id="PF03941">
    <property type="entry name" value="INCENP_ARK-bind"/>
    <property type="match status" value="1"/>
</dbReference>
<keyword evidence="5" id="KW-0159">Chromosome partition</keyword>
<keyword evidence="7" id="KW-0539">Nucleus</keyword>
<gene>
    <name evidence="10" type="ORF">WG66_4280</name>
</gene>
<evidence type="ECO:0000313" key="10">
    <source>
        <dbReference type="EMBL" id="KTB43109.1"/>
    </source>
</evidence>
<keyword evidence="6" id="KW-0206">Cytoskeleton</keyword>
<dbReference type="InterPro" id="IPR005635">
    <property type="entry name" value="Inner_centromere_prot_ARK-bd"/>
</dbReference>
<comment type="subcellular location">
    <subcellularLocation>
        <location evidence="2">Cytoplasm</location>
        <location evidence="2">Cytoskeleton</location>
        <location evidence="2">Spindle</location>
    </subcellularLocation>
    <subcellularLocation>
        <location evidence="1">Nucleus</location>
    </subcellularLocation>
</comment>
<evidence type="ECO:0000313" key="11">
    <source>
        <dbReference type="Proteomes" id="UP000054988"/>
    </source>
</evidence>
<dbReference type="eggNOG" id="ENOG502S0AD">
    <property type="taxonomic scope" value="Eukaryota"/>
</dbReference>
<dbReference type="PANTHER" id="PTHR13142">
    <property type="entry name" value="INNER CENTROMERE PROTEIN"/>
    <property type="match status" value="1"/>
</dbReference>
<feature type="compositionally biased region" description="Polar residues" evidence="8">
    <location>
        <begin position="777"/>
        <end position="787"/>
    </location>
</feature>
<proteinExistence type="inferred from homology"/>
<evidence type="ECO:0000256" key="3">
    <source>
        <dbReference type="ARBA" id="ARBA00010042"/>
    </source>
</evidence>
<evidence type="ECO:0000256" key="4">
    <source>
        <dbReference type="ARBA" id="ARBA00022490"/>
    </source>
</evidence>
<feature type="compositionally biased region" description="Basic and acidic residues" evidence="8">
    <location>
        <begin position="221"/>
        <end position="239"/>
    </location>
</feature>
<dbReference type="EMBL" id="LATX01001245">
    <property type="protein sequence ID" value="KTB43109.1"/>
    <property type="molecule type" value="Genomic_DNA"/>
</dbReference>
<feature type="domain" description="Inner centromere protein ARK-binding" evidence="9">
    <location>
        <begin position="1083"/>
        <end position="1139"/>
    </location>
</feature>
<sequence>MAYPGLLEWGNSIRFSMANDPGREFFQEQIHTHGFLFLDDYLNNILAKPKQDALIDLVKTPSRRKNQIQVKKQKTNPSPSKLKTVVTLEDREEKENTAPVNSFHQALLKAQGKDEDLEPTCTPSAQFLDSAKPVLQDHARSKPVPVETTVPTLSIPSIISIPPESDDVAMKHVESTVPLELSVIAEDDESAERSRHSIRPASESAGMVDVLPSVEEGQPMTEKEREVSEEERINQEHEKQDALTLDTAMSSVDTFHTVSLESPKPEVPQSIVAPEIPDPHPPSILPENTSTTKPHEYQSEDVTPTLNDEDSCPQNEVALSQEDHTTSVPLYPTLPALMPIRKSVRVPRDGNDTGPLGAATPGNAIVKRTSWLIKSREVKALETGSGKVNANNPQTFAIPGVSLQNSNKRKSGDMLGPGIPGSSRDGAERSAKVAKTAENDTAPSKVDEVHRSQPKEPVQAKEEIAIVSQDEPMPLSEPQNDEQQGMLNQLKKTVEGLGARFGKSTGKSLGGGVLTNALAEARAAAEARVAERNRLDDDVIGPMDVANLRSSQTDSTMPIASEVPTVSKPPQARLSVSDLVTSDEKEKKTDKKNIFSLFPPEHENKLLSQTTKVVPAATATVSPFTNLFNKTSPVFVPPSPPAVKAAAKTEQPVASGSVFSKPAPMSIGLSPRLPSSPPMSQQNRPAPVSAQSTMESIKSDASDKIFGSQEAPAWMPSSQDTEYSAFGTQSQYNQLDDDDSWPIDEKLEDRIKQWPFNNNRDSLTWSSAPTDTHKSDTQPMDAQQLETTDIRLGEKEASRQIPESFDMDVDGDDEVEDDEEPIEPTQEMSIEFGKSTVSLVEPKVTKDDSQTSMVSTSQSQPSSGGFFGHASKLVSSVLGTNKKPKTEVKSLQLAAAAAKRQQEEKDKKAAVLKNMESRRQLVLQKKAEEEKTRQLEEERKIKEEAERRKREREEHTDKRPIKPVVPKKEEDLTGKRKIELKKPTPSGLNSSTSTKPSTFKPASKQTPITHNSNAIAGPSSSTKPLPNSMSKARAKTPGKGADDEYTQPSQLIQNQMTARAKAQIQAAKQTEPVIPSESIELPEINSEYSDSEDEDRPKNFNPPDWAQSPELRQQLQMQSTINPDEIFGAIQPLRMEEIFRNGGRTSRFRARTSSANWSGSDRLTAEEEREYVQRMGFR</sequence>
<feature type="compositionally biased region" description="Low complexity" evidence="8">
    <location>
        <begin position="850"/>
        <end position="863"/>
    </location>
</feature>
<dbReference type="GO" id="GO:0005634">
    <property type="term" value="C:nucleus"/>
    <property type="evidence" value="ECO:0007669"/>
    <property type="project" value="UniProtKB-SubCell"/>
</dbReference>
<evidence type="ECO:0000256" key="5">
    <source>
        <dbReference type="ARBA" id="ARBA00022829"/>
    </source>
</evidence>